<accession>A0A495JW95</accession>
<proteinExistence type="predicted"/>
<name>A0A495JW95_9ACTN</name>
<feature type="compositionally biased region" description="Pro residues" evidence="1">
    <location>
        <begin position="39"/>
        <end position="53"/>
    </location>
</feature>
<protein>
    <submittedName>
        <fullName evidence="2">Uncharacterized protein</fullName>
    </submittedName>
</protein>
<evidence type="ECO:0000256" key="1">
    <source>
        <dbReference type="SAM" id="MobiDB-lite"/>
    </source>
</evidence>
<keyword evidence="3" id="KW-1185">Reference proteome</keyword>
<dbReference type="OrthoDB" id="3396455at2"/>
<organism evidence="2 3">
    <name type="scientific">Micromonospora pisi</name>
    <dbReference type="NCBI Taxonomy" id="589240"/>
    <lineage>
        <taxon>Bacteria</taxon>
        <taxon>Bacillati</taxon>
        <taxon>Actinomycetota</taxon>
        <taxon>Actinomycetes</taxon>
        <taxon>Micromonosporales</taxon>
        <taxon>Micromonosporaceae</taxon>
        <taxon>Micromonospora</taxon>
    </lineage>
</organism>
<dbReference type="Proteomes" id="UP000277671">
    <property type="component" value="Unassembled WGS sequence"/>
</dbReference>
<evidence type="ECO:0000313" key="3">
    <source>
        <dbReference type="Proteomes" id="UP000277671"/>
    </source>
</evidence>
<feature type="region of interest" description="Disordered" evidence="1">
    <location>
        <begin position="1"/>
        <end position="64"/>
    </location>
</feature>
<comment type="caution">
    <text evidence="2">The sequence shown here is derived from an EMBL/GenBank/DDBJ whole genome shotgun (WGS) entry which is preliminary data.</text>
</comment>
<gene>
    <name evidence="2" type="ORF">BDK92_7721</name>
</gene>
<dbReference type="RefSeq" id="WP_121161349.1">
    <property type="nucleotide sequence ID" value="NZ_RBKT01000001.1"/>
</dbReference>
<evidence type="ECO:0000313" key="2">
    <source>
        <dbReference type="EMBL" id="RKR93200.1"/>
    </source>
</evidence>
<reference evidence="2 3" key="1">
    <citation type="submission" date="2018-10" db="EMBL/GenBank/DDBJ databases">
        <title>Sequencing the genomes of 1000 actinobacteria strains.</title>
        <authorList>
            <person name="Klenk H.-P."/>
        </authorList>
    </citation>
    <scope>NUCLEOTIDE SEQUENCE [LARGE SCALE GENOMIC DNA]</scope>
    <source>
        <strain evidence="2 3">DSM 45175</strain>
    </source>
</reference>
<sequence>MTNVQQPEMRRNGKNPTVQDSKGPRPGDSRQSSGGGARPVPPEQVSPYGPSPRPVAEAGEHDHQ</sequence>
<dbReference type="EMBL" id="RBKT01000001">
    <property type="protein sequence ID" value="RKR93200.1"/>
    <property type="molecule type" value="Genomic_DNA"/>
</dbReference>
<dbReference type="AlphaFoldDB" id="A0A495JW95"/>